<keyword evidence="7" id="KW-0411">Iron-sulfur</keyword>
<dbReference type="PRINTS" id="PR00397">
    <property type="entry name" value="SIROHAEM"/>
</dbReference>
<gene>
    <name evidence="10" type="ORF">FYJ52_06730</name>
</gene>
<dbReference type="SUPFAM" id="SSF56014">
    <property type="entry name" value="Nitrite and sulphite reductase 4Fe-4S domain-like"/>
    <property type="match status" value="2"/>
</dbReference>
<protein>
    <submittedName>
        <fullName evidence="10">Ferredoxin--nitrite reductase</fullName>
    </submittedName>
</protein>
<dbReference type="PANTHER" id="PTHR32439:SF0">
    <property type="entry name" value="FERREDOXIN--NITRITE REDUCTASE, CHLOROPLASTIC"/>
    <property type="match status" value="1"/>
</dbReference>
<evidence type="ECO:0000256" key="2">
    <source>
        <dbReference type="ARBA" id="ARBA00022485"/>
    </source>
</evidence>
<dbReference type="InterPro" id="IPR006066">
    <property type="entry name" value="NO2/SO3_Rdtase_FeS/sirohaem_BS"/>
</dbReference>
<dbReference type="GO" id="GO:0020037">
    <property type="term" value="F:heme binding"/>
    <property type="evidence" value="ECO:0007669"/>
    <property type="project" value="InterPro"/>
</dbReference>
<proteinExistence type="inferred from homology"/>
<accession>A0A7X2NGQ5</accession>
<name>A0A7X2NGQ5_9FIRM</name>
<sequence>MNYTQTWRDRTDLSKNEYWKLEKDGLEILKELDRLSTTPFEQIDVSDIERLKWAGIYCQRPKNGKFLIRIKLPSGKLNAAQGHIIADLAEQYGQSELQITIRQCIQIHNLTLNEIPDIFRALDSVGLTTVEGCGDVPRNILGNPLMGVDPEELFDTEPIVDEAVRRFVGNPDYANLPRKYKLSFSANPHDVGYAGINDLAFVPAVYGPAHTPGFHIRIGGGLSSEPKLSKPLNLFVPPERAVDVAEAVACIFRDRGYRTKRNHCRLKYLIEDIGAREAERLIEAITGPLPHGGRTLTKSWNRGNFYGIHKQKQPGLYYAGLCVTGGVLPASDFRKIVALSEKYGDGQLRTTNTHQLIVLNIPEDRCPDFRSENILSRYPLRPKAFSGYQASCTGRAYCSFASIETKHALNRITAELDERFPSLRMPIRINLTGCPHSCAHPQIADIGFTGGKMKTADGTLVDAYAVAVGGHLGPNPHFGTVLKNRISADRAVDLAADFVSHYLNGRKKGERFYEFVDRTGADAFQDILNRYQPSAK</sequence>
<evidence type="ECO:0000259" key="9">
    <source>
        <dbReference type="Pfam" id="PF03460"/>
    </source>
</evidence>
<feature type="domain" description="Nitrite/sulphite reductase 4Fe-4S" evidence="8">
    <location>
        <begin position="134"/>
        <end position="283"/>
    </location>
</feature>
<comment type="similarity">
    <text evidence="1">Belongs to the nitrite and sulfite reductase 4Fe-4S domain family.</text>
</comment>
<dbReference type="InterPro" id="IPR036136">
    <property type="entry name" value="Nit/Sulf_reduc_fer-like_dom_sf"/>
</dbReference>
<dbReference type="Proteomes" id="UP000461754">
    <property type="component" value="Unassembled WGS sequence"/>
</dbReference>
<evidence type="ECO:0000256" key="3">
    <source>
        <dbReference type="ARBA" id="ARBA00022617"/>
    </source>
</evidence>
<feature type="domain" description="Nitrite/Sulfite reductase ferredoxin-like" evidence="9">
    <location>
        <begin position="309"/>
        <end position="369"/>
    </location>
</feature>
<dbReference type="InterPro" id="IPR051329">
    <property type="entry name" value="NIR_SIR_4Fe-4S"/>
</dbReference>
<dbReference type="SUPFAM" id="SSF55124">
    <property type="entry name" value="Nitrite/Sulfite reductase N-terminal domain-like"/>
    <property type="match status" value="2"/>
</dbReference>
<evidence type="ECO:0000256" key="1">
    <source>
        <dbReference type="ARBA" id="ARBA00010429"/>
    </source>
</evidence>
<evidence type="ECO:0000256" key="6">
    <source>
        <dbReference type="ARBA" id="ARBA00023004"/>
    </source>
</evidence>
<keyword evidence="4" id="KW-0479">Metal-binding</keyword>
<feature type="domain" description="Nitrite/sulphite reductase 4Fe-4S" evidence="8">
    <location>
        <begin position="391"/>
        <end position="530"/>
    </location>
</feature>
<dbReference type="AlphaFoldDB" id="A0A7X2NGQ5"/>
<evidence type="ECO:0000259" key="8">
    <source>
        <dbReference type="Pfam" id="PF01077"/>
    </source>
</evidence>
<keyword evidence="6" id="KW-0408">Iron</keyword>
<evidence type="ECO:0000256" key="5">
    <source>
        <dbReference type="ARBA" id="ARBA00023002"/>
    </source>
</evidence>
<keyword evidence="3" id="KW-0349">Heme</keyword>
<dbReference type="RefSeq" id="WP_154576474.1">
    <property type="nucleotide sequence ID" value="NZ_VUMO01000008.1"/>
</dbReference>
<dbReference type="GO" id="GO:0046872">
    <property type="term" value="F:metal ion binding"/>
    <property type="evidence" value="ECO:0007669"/>
    <property type="project" value="UniProtKB-KW"/>
</dbReference>
<comment type="caution">
    <text evidence="10">The sequence shown here is derived from an EMBL/GenBank/DDBJ whole genome shotgun (WGS) entry which is preliminary data.</text>
</comment>
<dbReference type="Pfam" id="PF01077">
    <property type="entry name" value="NIR_SIR"/>
    <property type="match status" value="2"/>
</dbReference>
<dbReference type="EMBL" id="VUMO01000008">
    <property type="protein sequence ID" value="MSS20090.1"/>
    <property type="molecule type" value="Genomic_DNA"/>
</dbReference>
<evidence type="ECO:0000256" key="4">
    <source>
        <dbReference type="ARBA" id="ARBA00022723"/>
    </source>
</evidence>
<dbReference type="GO" id="GO:0051539">
    <property type="term" value="F:4 iron, 4 sulfur cluster binding"/>
    <property type="evidence" value="ECO:0007669"/>
    <property type="project" value="UniProtKB-KW"/>
</dbReference>
<dbReference type="Pfam" id="PF03460">
    <property type="entry name" value="NIR_SIR_ferr"/>
    <property type="match status" value="2"/>
</dbReference>
<dbReference type="Gene3D" id="3.90.480.20">
    <property type="match status" value="1"/>
</dbReference>
<dbReference type="Gene3D" id="3.30.413.10">
    <property type="entry name" value="Sulfite Reductase Hemoprotein, domain 1"/>
    <property type="match status" value="2"/>
</dbReference>
<dbReference type="InterPro" id="IPR006067">
    <property type="entry name" value="NO2/SO3_Rdtase_4Fe4S_dom"/>
</dbReference>
<dbReference type="InterPro" id="IPR045854">
    <property type="entry name" value="NO2/SO3_Rdtase_4Fe4S_sf"/>
</dbReference>
<dbReference type="GO" id="GO:0016491">
    <property type="term" value="F:oxidoreductase activity"/>
    <property type="evidence" value="ECO:0007669"/>
    <property type="project" value="UniProtKB-KW"/>
</dbReference>
<dbReference type="PANTHER" id="PTHR32439">
    <property type="entry name" value="FERREDOXIN--NITRITE REDUCTASE, CHLOROPLASTIC"/>
    <property type="match status" value="1"/>
</dbReference>
<reference evidence="10 11" key="1">
    <citation type="submission" date="2019-08" db="EMBL/GenBank/DDBJ databases">
        <title>In-depth cultivation of the pig gut microbiome towards novel bacterial diversity and tailored functional studies.</title>
        <authorList>
            <person name="Wylensek D."/>
            <person name="Hitch T.C.A."/>
            <person name="Clavel T."/>
        </authorList>
    </citation>
    <scope>NUCLEOTIDE SEQUENCE [LARGE SCALE GENOMIC DNA]</scope>
    <source>
        <strain evidence="10 11">RF-744-FAT-4</strain>
    </source>
</reference>
<keyword evidence="2" id="KW-0004">4Fe-4S</keyword>
<evidence type="ECO:0000313" key="11">
    <source>
        <dbReference type="Proteomes" id="UP000461754"/>
    </source>
</evidence>
<keyword evidence="11" id="KW-1185">Reference proteome</keyword>
<evidence type="ECO:0000313" key="10">
    <source>
        <dbReference type="EMBL" id="MSS20090.1"/>
    </source>
</evidence>
<dbReference type="InterPro" id="IPR005117">
    <property type="entry name" value="NiRdtase/SiRdtase_haem-b_fer"/>
</dbReference>
<evidence type="ECO:0000256" key="7">
    <source>
        <dbReference type="ARBA" id="ARBA00023014"/>
    </source>
</evidence>
<feature type="domain" description="Nitrite/Sulfite reductase ferredoxin-like" evidence="9">
    <location>
        <begin position="62"/>
        <end position="124"/>
    </location>
</feature>
<keyword evidence="5" id="KW-0560">Oxidoreductase</keyword>
<dbReference type="PROSITE" id="PS00365">
    <property type="entry name" value="NIR_SIR"/>
    <property type="match status" value="1"/>
</dbReference>
<organism evidence="10 11">
    <name type="scientific">Pseudoramibacter porci</name>
    <dbReference type="NCBI Taxonomy" id="2606631"/>
    <lineage>
        <taxon>Bacteria</taxon>
        <taxon>Bacillati</taxon>
        <taxon>Bacillota</taxon>
        <taxon>Clostridia</taxon>
        <taxon>Eubacteriales</taxon>
        <taxon>Eubacteriaceae</taxon>
        <taxon>Pseudoramibacter</taxon>
    </lineage>
</organism>